<dbReference type="Proteomes" id="UP000605992">
    <property type="component" value="Unassembled WGS sequence"/>
</dbReference>
<protein>
    <submittedName>
        <fullName evidence="1">Uncharacterized protein</fullName>
    </submittedName>
</protein>
<name>A0A8J3V1K5_9ACTN</name>
<reference evidence="1" key="1">
    <citation type="submission" date="2021-01" db="EMBL/GenBank/DDBJ databases">
        <title>Whole genome shotgun sequence of Planotetraspora thailandica NBRC 104271.</title>
        <authorList>
            <person name="Komaki H."/>
            <person name="Tamura T."/>
        </authorList>
    </citation>
    <scope>NUCLEOTIDE SEQUENCE</scope>
    <source>
        <strain evidence="1">NBRC 104271</strain>
    </source>
</reference>
<proteinExistence type="predicted"/>
<evidence type="ECO:0000313" key="2">
    <source>
        <dbReference type="Proteomes" id="UP000605992"/>
    </source>
</evidence>
<organism evidence="1 2">
    <name type="scientific">Planotetraspora thailandica</name>
    <dbReference type="NCBI Taxonomy" id="487172"/>
    <lineage>
        <taxon>Bacteria</taxon>
        <taxon>Bacillati</taxon>
        <taxon>Actinomycetota</taxon>
        <taxon>Actinomycetes</taxon>
        <taxon>Streptosporangiales</taxon>
        <taxon>Streptosporangiaceae</taxon>
        <taxon>Planotetraspora</taxon>
    </lineage>
</organism>
<gene>
    <name evidence="1" type="ORF">Pth03_44230</name>
</gene>
<dbReference type="EMBL" id="BOOR01000032">
    <property type="protein sequence ID" value="GII56034.1"/>
    <property type="molecule type" value="Genomic_DNA"/>
</dbReference>
<dbReference type="RefSeq" id="WP_275413161.1">
    <property type="nucleotide sequence ID" value="NZ_BOOR01000032.1"/>
</dbReference>
<evidence type="ECO:0000313" key="1">
    <source>
        <dbReference type="EMBL" id="GII56034.1"/>
    </source>
</evidence>
<dbReference type="AlphaFoldDB" id="A0A8J3V1K5"/>
<keyword evidence="2" id="KW-1185">Reference proteome</keyword>
<sequence length="40" mass="3899">MPVTAVESFVAAQPAGPGTDAAATCVALAATIRDQDVVLA</sequence>
<accession>A0A8J3V1K5</accession>
<comment type="caution">
    <text evidence="1">The sequence shown here is derived from an EMBL/GenBank/DDBJ whole genome shotgun (WGS) entry which is preliminary data.</text>
</comment>